<evidence type="ECO:0000256" key="4">
    <source>
        <dbReference type="ARBA" id="ARBA00022747"/>
    </source>
</evidence>
<sequence>MKVADFFCGAGGFSEGFRQAGFDIVFAVDKWLPAVNTYKANKPMVNVIQDDVIRISNLPDEEFEKLVPDTEVIIGSPPCVAFSNSNKSGKGDKTLGIQLLEAYLRIVARKKFKKNSILKYWVLENVPNIQKYIKKCYSAADLNLEGNFKLNTRCESAKVYNAKYFGAPTNRKRFLCGDFPAIIETKNDNNLVTLGDILKSLGTPLSGEKKEIIDYNYNDLILPVEDVTDHQYIYKLQRFEWETAKRLKEDRGYMGKMTFPENLNKPARTVMATMSTSSREAMILGYGSDEYRLPTVREAASLMSFPIDYRFYGNSIGVKYTLVGNAVPPKLSYAVGKSIMLDSNQNVPLHYIRIKHDEEIGFINLNYTEITEKKERKKKDNAKFKYHIPYLINCAYRVELTNYHSAFEKNRYTWSVELHYSQGKKNAACYTPRINEKLIPSDIRNYVQNFVNEYSGKLCSFSDFQKRFCMPKEARKDLMGPYELLNDIRKFMDEKVLPLTTSFLKIEIKTNGKIISVPLDIYIGYYLLKLCIGEMRR</sequence>
<dbReference type="InterPro" id="IPR029063">
    <property type="entry name" value="SAM-dependent_MTases_sf"/>
</dbReference>
<dbReference type="PROSITE" id="PS00094">
    <property type="entry name" value="C5_MTASE_1"/>
    <property type="match status" value="1"/>
</dbReference>
<dbReference type="PRINTS" id="PR00105">
    <property type="entry name" value="C5METTRFRASE"/>
</dbReference>
<keyword evidence="9" id="KW-1185">Reference proteome</keyword>
<dbReference type="GO" id="GO:0009307">
    <property type="term" value="P:DNA restriction-modification system"/>
    <property type="evidence" value="ECO:0007669"/>
    <property type="project" value="UniProtKB-KW"/>
</dbReference>
<dbReference type="RefSeq" id="WP_012200933.1">
    <property type="nucleotide sequence ID" value="NC_010001.1"/>
</dbReference>
<name>A9KPK8_LACP7</name>
<dbReference type="Gene3D" id="3.90.120.10">
    <property type="entry name" value="DNA Methylase, subunit A, domain 2"/>
    <property type="match status" value="1"/>
</dbReference>
<proteinExistence type="inferred from homology"/>
<dbReference type="InterPro" id="IPR031303">
    <property type="entry name" value="C5_meth_CS"/>
</dbReference>
<dbReference type="PROSITE" id="PS51679">
    <property type="entry name" value="SAM_MT_C5"/>
    <property type="match status" value="1"/>
</dbReference>
<evidence type="ECO:0000313" key="8">
    <source>
        <dbReference type="EMBL" id="ABX43282.1"/>
    </source>
</evidence>
<dbReference type="NCBIfam" id="TIGR00675">
    <property type="entry name" value="dcm"/>
    <property type="match status" value="1"/>
</dbReference>
<dbReference type="EMBL" id="CP000885">
    <property type="protein sequence ID" value="ABX43282.1"/>
    <property type="molecule type" value="Genomic_DNA"/>
</dbReference>
<evidence type="ECO:0000256" key="2">
    <source>
        <dbReference type="ARBA" id="ARBA00022679"/>
    </source>
</evidence>
<evidence type="ECO:0000256" key="5">
    <source>
        <dbReference type="PROSITE-ProRule" id="PRU01016"/>
    </source>
</evidence>
<feature type="active site" evidence="5">
    <location>
        <position position="79"/>
    </location>
</feature>
<protein>
    <recommendedName>
        <fullName evidence="7">Cytosine-specific methyltransferase</fullName>
        <ecNumber evidence="7">2.1.1.37</ecNumber>
    </recommendedName>
</protein>
<dbReference type="eggNOG" id="COG0270">
    <property type="taxonomic scope" value="Bacteria"/>
</dbReference>
<dbReference type="GO" id="GO:0003886">
    <property type="term" value="F:DNA (cytosine-5-)-methyltransferase activity"/>
    <property type="evidence" value="ECO:0007669"/>
    <property type="project" value="UniProtKB-EC"/>
</dbReference>
<dbReference type="GO" id="GO:0003677">
    <property type="term" value="F:DNA binding"/>
    <property type="evidence" value="ECO:0007669"/>
    <property type="project" value="TreeGrafter"/>
</dbReference>
<dbReference type="EC" id="2.1.1.37" evidence="7"/>
<accession>A9KPK8</accession>
<keyword evidence="4" id="KW-0680">Restriction system</keyword>
<gene>
    <name evidence="8" type="ordered locus">Cphy_2924</name>
</gene>
<dbReference type="REBASE" id="16567">
    <property type="entry name" value="M.CphISDORF2924P"/>
</dbReference>
<dbReference type="SUPFAM" id="SSF53335">
    <property type="entry name" value="S-adenosyl-L-methionine-dependent methyltransferases"/>
    <property type="match status" value="1"/>
</dbReference>
<dbReference type="HOGENOM" id="CLU_506900_0_0_9"/>
<evidence type="ECO:0000256" key="7">
    <source>
        <dbReference type="RuleBase" id="RU000417"/>
    </source>
</evidence>
<evidence type="ECO:0000313" key="9">
    <source>
        <dbReference type="Proteomes" id="UP000000370"/>
    </source>
</evidence>
<dbReference type="InterPro" id="IPR018117">
    <property type="entry name" value="C5_DNA_meth_AS"/>
</dbReference>
<dbReference type="PROSITE" id="PS00095">
    <property type="entry name" value="C5_MTASE_2"/>
    <property type="match status" value="1"/>
</dbReference>
<comment type="similarity">
    <text evidence="5 6">Belongs to the class I-like SAM-binding methyltransferase superfamily. C5-methyltransferase family.</text>
</comment>
<dbReference type="PANTHER" id="PTHR10629:SF52">
    <property type="entry name" value="DNA (CYTOSINE-5)-METHYLTRANSFERASE 1"/>
    <property type="match status" value="1"/>
</dbReference>
<dbReference type="GO" id="GO:0032259">
    <property type="term" value="P:methylation"/>
    <property type="evidence" value="ECO:0007669"/>
    <property type="project" value="UniProtKB-KW"/>
</dbReference>
<dbReference type="InterPro" id="IPR050390">
    <property type="entry name" value="C5-Methyltransferase"/>
</dbReference>
<keyword evidence="3 5" id="KW-0949">S-adenosyl-L-methionine</keyword>
<dbReference type="PANTHER" id="PTHR10629">
    <property type="entry name" value="CYTOSINE-SPECIFIC METHYLTRANSFERASE"/>
    <property type="match status" value="1"/>
</dbReference>
<dbReference type="AlphaFoldDB" id="A9KPK8"/>
<organism evidence="8 9">
    <name type="scientific">Lachnoclostridium phytofermentans (strain ATCC 700394 / DSM 18823 / ISDg)</name>
    <name type="common">Clostridium phytofermentans</name>
    <dbReference type="NCBI Taxonomy" id="357809"/>
    <lineage>
        <taxon>Bacteria</taxon>
        <taxon>Bacillati</taxon>
        <taxon>Bacillota</taxon>
        <taxon>Clostridia</taxon>
        <taxon>Lachnospirales</taxon>
        <taxon>Lachnospiraceae</taxon>
    </lineage>
</organism>
<dbReference type="OrthoDB" id="9813719at2"/>
<dbReference type="InterPro" id="IPR001525">
    <property type="entry name" value="C5_MeTfrase"/>
</dbReference>
<comment type="catalytic activity">
    <reaction evidence="7">
        <text>a 2'-deoxycytidine in DNA + S-adenosyl-L-methionine = a 5-methyl-2'-deoxycytidine in DNA + S-adenosyl-L-homocysteine + H(+)</text>
        <dbReference type="Rhea" id="RHEA:13681"/>
        <dbReference type="Rhea" id="RHEA-COMP:11369"/>
        <dbReference type="Rhea" id="RHEA-COMP:11370"/>
        <dbReference type="ChEBI" id="CHEBI:15378"/>
        <dbReference type="ChEBI" id="CHEBI:57856"/>
        <dbReference type="ChEBI" id="CHEBI:59789"/>
        <dbReference type="ChEBI" id="CHEBI:85452"/>
        <dbReference type="ChEBI" id="CHEBI:85454"/>
        <dbReference type="EC" id="2.1.1.37"/>
    </reaction>
</comment>
<dbReference type="Gene3D" id="3.40.50.150">
    <property type="entry name" value="Vaccinia Virus protein VP39"/>
    <property type="match status" value="1"/>
</dbReference>
<dbReference type="Pfam" id="PF00145">
    <property type="entry name" value="DNA_methylase"/>
    <property type="match status" value="1"/>
</dbReference>
<dbReference type="STRING" id="357809.Cphy_2924"/>
<keyword evidence="2 5" id="KW-0808">Transferase</keyword>
<reference evidence="9" key="1">
    <citation type="submission" date="2007-11" db="EMBL/GenBank/DDBJ databases">
        <title>Complete genome sequence of Clostridium phytofermentans ISDg.</title>
        <authorList>
            <person name="Leschine S.B."/>
            <person name="Warnick T.A."/>
            <person name="Blanchard J.L."/>
            <person name="Schnell D.J."/>
            <person name="Petit E.L."/>
            <person name="LaTouf W.G."/>
            <person name="Copeland A."/>
            <person name="Lucas S."/>
            <person name="Lapidus A."/>
            <person name="Barry K."/>
            <person name="Glavina del Rio T."/>
            <person name="Dalin E."/>
            <person name="Tice H."/>
            <person name="Pitluck S."/>
            <person name="Kiss H."/>
            <person name="Brettin T."/>
            <person name="Bruce D."/>
            <person name="Detter J.C."/>
            <person name="Han C."/>
            <person name="Kuske C."/>
            <person name="Schmutz J."/>
            <person name="Larimer F."/>
            <person name="Land M."/>
            <person name="Hauser L."/>
            <person name="Kyrpides N."/>
            <person name="Kim E.A."/>
            <person name="Richardson P."/>
        </authorList>
    </citation>
    <scope>NUCLEOTIDE SEQUENCE [LARGE SCALE GENOMIC DNA]</scope>
    <source>
        <strain evidence="9">ATCC 700394 / DSM 18823 / ISDg</strain>
    </source>
</reference>
<keyword evidence="1 5" id="KW-0489">Methyltransferase</keyword>
<dbReference type="GO" id="GO:0044027">
    <property type="term" value="P:negative regulation of gene expression via chromosomal CpG island methylation"/>
    <property type="evidence" value="ECO:0007669"/>
    <property type="project" value="TreeGrafter"/>
</dbReference>
<evidence type="ECO:0000256" key="1">
    <source>
        <dbReference type="ARBA" id="ARBA00022603"/>
    </source>
</evidence>
<evidence type="ECO:0000256" key="3">
    <source>
        <dbReference type="ARBA" id="ARBA00022691"/>
    </source>
</evidence>
<dbReference type="KEGG" id="cpy:Cphy_2924"/>
<evidence type="ECO:0000256" key="6">
    <source>
        <dbReference type="RuleBase" id="RU000416"/>
    </source>
</evidence>
<dbReference type="Proteomes" id="UP000000370">
    <property type="component" value="Chromosome"/>
</dbReference>